<dbReference type="OrthoDB" id="63972at2759"/>
<evidence type="ECO:0000313" key="2">
    <source>
        <dbReference type="EMBL" id="CAE8583324.1"/>
    </source>
</evidence>
<dbReference type="EMBL" id="CAJNNV010000691">
    <property type="protein sequence ID" value="CAE8583324.1"/>
    <property type="molecule type" value="Genomic_DNA"/>
</dbReference>
<dbReference type="CDD" id="cd00201">
    <property type="entry name" value="WW"/>
    <property type="match status" value="1"/>
</dbReference>
<organism evidence="2 3">
    <name type="scientific">Polarella glacialis</name>
    <name type="common">Dinoflagellate</name>
    <dbReference type="NCBI Taxonomy" id="89957"/>
    <lineage>
        <taxon>Eukaryota</taxon>
        <taxon>Sar</taxon>
        <taxon>Alveolata</taxon>
        <taxon>Dinophyceae</taxon>
        <taxon>Suessiales</taxon>
        <taxon>Suessiaceae</taxon>
        <taxon>Polarella</taxon>
    </lineage>
</organism>
<evidence type="ECO:0000313" key="3">
    <source>
        <dbReference type="Proteomes" id="UP000654075"/>
    </source>
</evidence>
<dbReference type="Proteomes" id="UP000654075">
    <property type="component" value="Unassembled WGS sequence"/>
</dbReference>
<name>A0A813D5Y8_POLGL</name>
<dbReference type="InterPro" id="IPR036020">
    <property type="entry name" value="WW_dom_sf"/>
</dbReference>
<dbReference type="Pfam" id="PF00397">
    <property type="entry name" value="WW"/>
    <property type="match status" value="1"/>
</dbReference>
<dbReference type="InterPro" id="IPR001202">
    <property type="entry name" value="WW_dom"/>
</dbReference>
<dbReference type="SUPFAM" id="SSF51045">
    <property type="entry name" value="WW domain"/>
    <property type="match status" value="1"/>
</dbReference>
<dbReference type="PROSITE" id="PS50020">
    <property type="entry name" value="WW_DOMAIN_2"/>
    <property type="match status" value="1"/>
</dbReference>
<proteinExistence type="predicted"/>
<keyword evidence="3" id="KW-1185">Reference proteome</keyword>
<dbReference type="Gene3D" id="2.20.70.10">
    <property type="match status" value="1"/>
</dbReference>
<protein>
    <recommendedName>
        <fullName evidence="1">WW domain-containing protein</fullName>
    </recommendedName>
</protein>
<feature type="domain" description="WW" evidence="1">
    <location>
        <begin position="99"/>
        <end position="131"/>
    </location>
</feature>
<feature type="non-terminal residue" evidence="2">
    <location>
        <position position="131"/>
    </location>
</feature>
<accession>A0A813D5Y8</accession>
<comment type="caution">
    <text evidence="2">The sequence shown here is derived from an EMBL/GenBank/DDBJ whole genome shotgun (WGS) entry which is preliminary data.</text>
</comment>
<reference evidence="2" key="1">
    <citation type="submission" date="2021-02" db="EMBL/GenBank/DDBJ databases">
        <authorList>
            <person name="Dougan E. K."/>
            <person name="Rhodes N."/>
            <person name="Thang M."/>
            <person name="Chan C."/>
        </authorList>
    </citation>
    <scope>NUCLEOTIDE SEQUENCE</scope>
</reference>
<dbReference type="AlphaFoldDB" id="A0A813D5Y8"/>
<evidence type="ECO:0000259" key="1">
    <source>
        <dbReference type="PROSITE" id="PS50020"/>
    </source>
</evidence>
<sequence>LAPLSCRLCGLEGFRGSSDLAAHLTTGPHLQRQDHLRSAVTLLDAGQSKELNEEAIQSWARRRFEEWPLRDGGTLHFDHLNGLASAASAPDPVAVDLPPEVPSEWEEFRTEEGNPYYFNRRTEESVWLKKP</sequence>
<gene>
    <name evidence="2" type="ORF">PGLA1383_LOCUS2308</name>
</gene>